<name>A0A5M6IAC9_9PROT</name>
<keyword evidence="1" id="KW-0456">Lyase</keyword>
<protein>
    <recommendedName>
        <fullName evidence="4">Beta-hydroxyacyl-ACP dehydratase</fullName>
    </recommendedName>
</protein>
<dbReference type="OrthoDB" id="9786735at2"/>
<dbReference type="Gene3D" id="3.10.129.10">
    <property type="entry name" value="Hotdog Thioesterase"/>
    <property type="match status" value="1"/>
</dbReference>
<evidence type="ECO:0000256" key="1">
    <source>
        <dbReference type="ARBA" id="ARBA00023239"/>
    </source>
</evidence>
<dbReference type="InterPro" id="IPR013114">
    <property type="entry name" value="FabA_FabZ"/>
</dbReference>
<dbReference type="Pfam" id="PF07977">
    <property type="entry name" value="FabA"/>
    <property type="match status" value="1"/>
</dbReference>
<dbReference type="AlphaFoldDB" id="A0A5M6IAC9"/>
<comment type="caution">
    <text evidence="2">The sequence shown here is derived from an EMBL/GenBank/DDBJ whole genome shotgun (WGS) entry which is preliminary data.</text>
</comment>
<dbReference type="PANTHER" id="PTHR30272:SF1">
    <property type="entry name" value="3-HYDROXYACYL-[ACYL-CARRIER-PROTEIN] DEHYDRATASE"/>
    <property type="match status" value="1"/>
</dbReference>
<dbReference type="GO" id="GO:0016829">
    <property type="term" value="F:lyase activity"/>
    <property type="evidence" value="ECO:0007669"/>
    <property type="project" value="UniProtKB-KW"/>
</dbReference>
<sequence>MATPSKSKGFPMPQPMSRADIASRLDITDPFLMIDTFETLEPGRRARATKELHSNAWFFACHLPALQVMPATLQLEGMLQTLVLLIYAAGDHGAHRAYVTNVKSQLSATATPGQTITFDAELSAFRRGIATGTVTTTANGVHLSRGEFRYASPHLMAAPVPPPSRTS</sequence>
<dbReference type="CDD" id="cd00493">
    <property type="entry name" value="FabA_FabZ"/>
    <property type="match status" value="1"/>
</dbReference>
<dbReference type="PANTHER" id="PTHR30272">
    <property type="entry name" value="3-HYDROXYACYL-[ACYL-CARRIER-PROTEIN] DEHYDRATASE"/>
    <property type="match status" value="1"/>
</dbReference>
<dbReference type="SUPFAM" id="SSF54637">
    <property type="entry name" value="Thioesterase/thiol ester dehydrase-isomerase"/>
    <property type="match status" value="1"/>
</dbReference>
<proteinExistence type="predicted"/>
<evidence type="ECO:0000313" key="3">
    <source>
        <dbReference type="Proteomes" id="UP000324065"/>
    </source>
</evidence>
<dbReference type="RefSeq" id="WP_150062591.1">
    <property type="nucleotide sequence ID" value="NZ_JACIGJ010000009.1"/>
</dbReference>
<accession>A0A5M6IAC9</accession>
<evidence type="ECO:0008006" key="4">
    <source>
        <dbReference type="Google" id="ProtNLM"/>
    </source>
</evidence>
<organism evidence="2 3">
    <name type="scientific">Roseospira marina</name>
    <dbReference type="NCBI Taxonomy" id="140057"/>
    <lineage>
        <taxon>Bacteria</taxon>
        <taxon>Pseudomonadati</taxon>
        <taxon>Pseudomonadota</taxon>
        <taxon>Alphaproteobacteria</taxon>
        <taxon>Rhodospirillales</taxon>
        <taxon>Rhodospirillaceae</taxon>
        <taxon>Roseospira</taxon>
    </lineage>
</organism>
<evidence type="ECO:0000313" key="2">
    <source>
        <dbReference type="EMBL" id="KAA5605211.1"/>
    </source>
</evidence>
<reference evidence="2 3" key="1">
    <citation type="submission" date="2019-09" db="EMBL/GenBank/DDBJ databases">
        <title>Genome sequence of Roseospira marina, one of the more divergent members of the non-sulfur purple photosynthetic bacterial family, the Rhodospirillaceae.</title>
        <authorList>
            <person name="Meyer T."/>
            <person name="Kyndt J."/>
        </authorList>
    </citation>
    <scope>NUCLEOTIDE SEQUENCE [LARGE SCALE GENOMIC DNA]</scope>
    <source>
        <strain evidence="2 3">DSM 15113</strain>
    </source>
</reference>
<dbReference type="InterPro" id="IPR029069">
    <property type="entry name" value="HotDog_dom_sf"/>
</dbReference>
<keyword evidence="3" id="KW-1185">Reference proteome</keyword>
<dbReference type="EMBL" id="VWPJ01000010">
    <property type="protein sequence ID" value="KAA5605211.1"/>
    <property type="molecule type" value="Genomic_DNA"/>
</dbReference>
<dbReference type="Proteomes" id="UP000324065">
    <property type="component" value="Unassembled WGS sequence"/>
</dbReference>
<gene>
    <name evidence="2" type="ORF">F1188_11600</name>
</gene>